<dbReference type="InterPro" id="IPR000515">
    <property type="entry name" value="MetI-like"/>
</dbReference>
<evidence type="ECO:0000313" key="11">
    <source>
        <dbReference type="Proteomes" id="UP000547011"/>
    </source>
</evidence>
<keyword evidence="7 8" id="KW-0472">Membrane</keyword>
<dbReference type="GO" id="GO:0005886">
    <property type="term" value="C:plasma membrane"/>
    <property type="evidence" value="ECO:0007669"/>
    <property type="project" value="UniProtKB-SubCell"/>
</dbReference>
<dbReference type="Proteomes" id="UP000547011">
    <property type="component" value="Unassembled WGS sequence"/>
</dbReference>
<feature type="transmembrane region" description="Helical" evidence="8">
    <location>
        <begin position="57"/>
        <end position="80"/>
    </location>
</feature>
<keyword evidence="11" id="KW-1185">Reference proteome</keyword>
<dbReference type="Gene3D" id="1.10.3720.10">
    <property type="entry name" value="MetI-like"/>
    <property type="match status" value="1"/>
</dbReference>
<evidence type="ECO:0000256" key="8">
    <source>
        <dbReference type="RuleBase" id="RU363032"/>
    </source>
</evidence>
<dbReference type="AlphaFoldDB" id="A0A7W6ILB8"/>
<dbReference type="PANTHER" id="PTHR42929:SF5">
    <property type="entry name" value="ABC TRANSPORTER PERMEASE PROTEIN"/>
    <property type="match status" value="1"/>
</dbReference>
<dbReference type="PANTHER" id="PTHR42929">
    <property type="entry name" value="INNER MEMBRANE ABC TRANSPORTER PERMEASE PROTEIN YDCU-RELATED-RELATED"/>
    <property type="match status" value="1"/>
</dbReference>
<proteinExistence type="inferred from homology"/>
<evidence type="ECO:0000256" key="6">
    <source>
        <dbReference type="ARBA" id="ARBA00022989"/>
    </source>
</evidence>
<comment type="caution">
    <text evidence="10">The sequence shown here is derived from an EMBL/GenBank/DDBJ whole genome shotgun (WGS) entry which is preliminary data.</text>
</comment>
<keyword evidence="3 8" id="KW-0813">Transport</keyword>
<keyword evidence="4" id="KW-1003">Cell membrane</keyword>
<feature type="transmembrane region" description="Helical" evidence="8">
    <location>
        <begin position="144"/>
        <end position="169"/>
    </location>
</feature>
<evidence type="ECO:0000256" key="2">
    <source>
        <dbReference type="ARBA" id="ARBA00007069"/>
    </source>
</evidence>
<dbReference type="RefSeq" id="WP_183310447.1">
    <property type="nucleotide sequence ID" value="NZ_JACIEW010000002.1"/>
</dbReference>
<sequence>MNDRTENLMLALPGILLLGLAFFLPIAQMLLLSISGPEGFTLAHFVRFLSDPYYLNILWRTVRLSVLITVICALIGFPLAYIMTKVGPKLRLWLVVIVILPLMTSVVVRTFGWMVLLSRSGLVPEILRDMGLVGRTFALMQTEAAIVIGMVQVLLPFMTLSILGVLARIDGRLEEAARTMGCSFLQTIRTVVLPLALPGIVAGSLLCFTLSASSFVTPNLLGGTRIQVLAASIYKSVTATPDWPFAAAQAVILFVGILLVLVPYIKLTGAKNG</sequence>
<organism evidence="10 11">
    <name type="scientific">Devosia subaequoris</name>
    <dbReference type="NCBI Taxonomy" id="395930"/>
    <lineage>
        <taxon>Bacteria</taxon>
        <taxon>Pseudomonadati</taxon>
        <taxon>Pseudomonadota</taxon>
        <taxon>Alphaproteobacteria</taxon>
        <taxon>Hyphomicrobiales</taxon>
        <taxon>Devosiaceae</taxon>
        <taxon>Devosia</taxon>
    </lineage>
</organism>
<feature type="transmembrane region" description="Helical" evidence="8">
    <location>
        <begin position="243"/>
        <end position="265"/>
    </location>
</feature>
<evidence type="ECO:0000313" key="10">
    <source>
        <dbReference type="EMBL" id="MBB4051723.1"/>
    </source>
</evidence>
<feature type="transmembrane region" description="Helical" evidence="8">
    <location>
        <begin position="190"/>
        <end position="212"/>
    </location>
</feature>
<reference evidence="10 11" key="1">
    <citation type="submission" date="2020-08" db="EMBL/GenBank/DDBJ databases">
        <title>Genomic Encyclopedia of Type Strains, Phase IV (KMG-IV): sequencing the most valuable type-strain genomes for metagenomic binning, comparative biology and taxonomic classification.</title>
        <authorList>
            <person name="Goeker M."/>
        </authorList>
    </citation>
    <scope>NUCLEOTIDE SEQUENCE [LARGE SCALE GENOMIC DNA]</scope>
    <source>
        <strain evidence="10 11">DSM 23447</strain>
    </source>
</reference>
<dbReference type="PROSITE" id="PS50928">
    <property type="entry name" value="ABC_TM1"/>
    <property type="match status" value="1"/>
</dbReference>
<comment type="similarity">
    <text evidence="2">Belongs to the binding-protein-dependent transport system permease family. CysTW subfamily.</text>
</comment>
<feature type="transmembrane region" description="Helical" evidence="8">
    <location>
        <begin position="92"/>
        <end position="116"/>
    </location>
</feature>
<evidence type="ECO:0000256" key="4">
    <source>
        <dbReference type="ARBA" id="ARBA00022475"/>
    </source>
</evidence>
<evidence type="ECO:0000256" key="1">
    <source>
        <dbReference type="ARBA" id="ARBA00004651"/>
    </source>
</evidence>
<dbReference type="SUPFAM" id="SSF161098">
    <property type="entry name" value="MetI-like"/>
    <property type="match status" value="1"/>
</dbReference>
<evidence type="ECO:0000256" key="3">
    <source>
        <dbReference type="ARBA" id="ARBA00022448"/>
    </source>
</evidence>
<accession>A0A7W6ILB8</accession>
<dbReference type="EMBL" id="JACIEW010000002">
    <property type="protein sequence ID" value="MBB4051723.1"/>
    <property type="molecule type" value="Genomic_DNA"/>
</dbReference>
<protein>
    <submittedName>
        <fullName evidence="10">Putative spermidine/putrescine transport system permease protein</fullName>
    </submittedName>
</protein>
<keyword evidence="6 8" id="KW-1133">Transmembrane helix</keyword>
<evidence type="ECO:0000259" key="9">
    <source>
        <dbReference type="PROSITE" id="PS50928"/>
    </source>
</evidence>
<comment type="subcellular location">
    <subcellularLocation>
        <location evidence="1 8">Cell membrane</location>
        <topology evidence="1 8">Multi-pass membrane protein</topology>
    </subcellularLocation>
</comment>
<dbReference type="Pfam" id="PF00528">
    <property type="entry name" value="BPD_transp_1"/>
    <property type="match status" value="1"/>
</dbReference>
<dbReference type="InterPro" id="IPR035906">
    <property type="entry name" value="MetI-like_sf"/>
</dbReference>
<evidence type="ECO:0000256" key="5">
    <source>
        <dbReference type="ARBA" id="ARBA00022692"/>
    </source>
</evidence>
<dbReference type="CDD" id="cd06261">
    <property type="entry name" value="TM_PBP2"/>
    <property type="match status" value="1"/>
</dbReference>
<feature type="domain" description="ABC transmembrane type-1" evidence="9">
    <location>
        <begin position="58"/>
        <end position="264"/>
    </location>
</feature>
<keyword evidence="5 8" id="KW-0812">Transmembrane</keyword>
<dbReference type="GO" id="GO:0055085">
    <property type="term" value="P:transmembrane transport"/>
    <property type="evidence" value="ECO:0007669"/>
    <property type="project" value="InterPro"/>
</dbReference>
<gene>
    <name evidence="10" type="ORF">GGR20_001359</name>
</gene>
<evidence type="ECO:0000256" key="7">
    <source>
        <dbReference type="ARBA" id="ARBA00023136"/>
    </source>
</evidence>
<name>A0A7W6ILB8_9HYPH</name>